<evidence type="ECO:0008006" key="3">
    <source>
        <dbReference type="Google" id="ProtNLM"/>
    </source>
</evidence>
<reference evidence="2" key="1">
    <citation type="submission" date="2023-07" db="EMBL/GenBank/DDBJ databases">
        <title>30 novel species of actinomycetes from the DSMZ collection.</title>
        <authorList>
            <person name="Nouioui I."/>
        </authorList>
    </citation>
    <scope>NUCLEOTIDE SEQUENCE [LARGE SCALE GENOMIC DNA]</scope>
    <source>
        <strain evidence="2">DSM 41979</strain>
    </source>
</reference>
<proteinExistence type="predicted"/>
<accession>A0ABU2RAD8</accession>
<evidence type="ECO:0000313" key="1">
    <source>
        <dbReference type="EMBL" id="MDT0412715.1"/>
    </source>
</evidence>
<sequence length="172" mass="18173">MAPGKYMVKDAKAGDQAFLTSTETDILGARKICGDGGQSATRCTAAQLEAASRKGFPATVTLEKGVATKVAEDHPAGGGTDQGQPKKVYWEGVSHYLAPGKYSVTDDGTKKERAILTSSKTVINGNGWICGTREKTKRCTTAQLDAATKRGERLVVKIADDGTAVTIDEQHN</sequence>
<keyword evidence="2" id="KW-1185">Reference proteome</keyword>
<name>A0ABU2RAD8_9ACTN</name>
<gene>
    <name evidence="1" type="ORF">RM698_27175</name>
</gene>
<dbReference type="Proteomes" id="UP001183610">
    <property type="component" value="Unassembled WGS sequence"/>
</dbReference>
<evidence type="ECO:0000313" key="2">
    <source>
        <dbReference type="Proteomes" id="UP001183610"/>
    </source>
</evidence>
<protein>
    <recommendedName>
        <fullName evidence="3">Lipoprotein</fullName>
    </recommendedName>
</protein>
<dbReference type="EMBL" id="JAVRET010000092">
    <property type="protein sequence ID" value="MDT0412715.1"/>
    <property type="molecule type" value="Genomic_DNA"/>
</dbReference>
<dbReference type="RefSeq" id="WP_010263154.1">
    <property type="nucleotide sequence ID" value="NZ_JAVRET010000092.1"/>
</dbReference>
<organism evidence="1 2">
    <name type="scientific">Streptomyces evansiae</name>
    <dbReference type="NCBI Taxonomy" id="3075535"/>
    <lineage>
        <taxon>Bacteria</taxon>
        <taxon>Bacillati</taxon>
        <taxon>Actinomycetota</taxon>
        <taxon>Actinomycetes</taxon>
        <taxon>Kitasatosporales</taxon>
        <taxon>Streptomycetaceae</taxon>
        <taxon>Streptomyces</taxon>
    </lineage>
</organism>
<comment type="caution">
    <text evidence="1">The sequence shown here is derived from an EMBL/GenBank/DDBJ whole genome shotgun (WGS) entry which is preliminary data.</text>
</comment>